<dbReference type="InterPro" id="IPR011250">
    <property type="entry name" value="OMP/PagP_B-barrel"/>
</dbReference>
<proteinExistence type="predicted"/>
<reference evidence="2 3" key="1">
    <citation type="submission" date="2020-02" db="EMBL/GenBank/DDBJ databases">
        <title>Pseudoroseicyclus tamarix, sp. nov., isolated from offshore sediment of a Tamarix chinensis forest.</title>
        <authorList>
            <person name="Gai Y."/>
        </authorList>
    </citation>
    <scope>NUCLEOTIDE SEQUENCE [LARGE SCALE GENOMIC DNA]</scope>
    <source>
        <strain evidence="2 3">CLL3-39</strain>
    </source>
</reference>
<dbReference type="RefSeq" id="WP_163893896.1">
    <property type="nucleotide sequence ID" value="NZ_JAAFYS010000003.1"/>
</dbReference>
<evidence type="ECO:0000313" key="2">
    <source>
        <dbReference type="EMBL" id="NDV01643.1"/>
    </source>
</evidence>
<gene>
    <name evidence="2" type="ORF">GZA08_11780</name>
</gene>
<dbReference type="Gene3D" id="2.40.160.90">
    <property type="match status" value="1"/>
</dbReference>
<dbReference type="Proteomes" id="UP000474757">
    <property type="component" value="Unassembled WGS sequence"/>
</dbReference>
<feature type="chain" id="PRO_5025377091" evidence="1">
    <location>
        <begin position="20"/>
        <end position="200"/>
    </location>
</feature>
<evidence type="ECO:0000256" key="1">
    <source>
        <dbReference type="SAM" id="SignalP"/>
    </source>
</evidence>
<name>A0A6B2JJM3_9RHOB</name>
<dbReference type="SUPFAM" id="SSF56925">
    <property type="entry name" value="OMPA-like"/>
    <property type="match status" value="1"/>
</dbReference>
<comment type="caution">
    <text evidence="2">The sequence shown here is derived from an EMBL/GenBank/DDBJ whole genome shotgun (WGS) entry which is preliminary data.</text>
</comment>
<dbReference type="AlphaFoldDB" id="A0A6B2JJM3"/>
<keyword evidence="3" id="KW-1185">Reference proteome</keyword>
<organism evidence="2 3">
    <name type="scientific">Pseudoroseicyclus tamaricis</name>
    <dbReference type="NCBI Taxonomy" id="2705421"/>
    <lineage>
        <taxon>Bacteria</taxon>
        <taxon>Pseudomonadati</taxon>
        <taxon>Pseudomonadota</taxon>
        <taxon>Alphaproteobacteria</taxon>
        <taxon>Rhodobacterales</taxon>
        <taxon>Paracoccaceae</taxon>
        <taxon>Pseudoroseicyclus</taxon>
    </lineage>
</organism>
<keyword evidence="1" id="KW-0732">Signal</keyword>
<accession>A0A6B2JJM3</accession>
<dbReference type="EMBL" id="JAAGAB010000003">
    <property type="protein sequence ID" value="NDV01643.1"/>
    <property type="molecule type" value="Genomic_DNA"/>
</dbReference>
<protein>
    <submittedName>
        <fullName evidence="2">Transferrin-binding protein-like solute binding protein</fullName>
    </submittedName>
</protein>
<dbReference type="PROSITE" id="PS51257">
    <property type="entry name" value="PROKAR_LIPOPROTEIN"/>
    <property type="match status" value="1"/>
</dbReference>
<sequence length="200" mass="21569">MQKHIIVVLSVGLFGTLSACSSGSSGASEPRFETYDEWSAFNDDLGDRVGESDSVFIEDLPTSGTADYEGYFFIRHYETDGNRYVGGDVGLDVDFADQSLTGEAGNFIDDEDRQIAGTVMIAGQGFISDPYFLDTHVVTDLNGTLASPLGHELAIDEAVEAYFTEDDEGSILSSISEMTGTSLYTGETVEMDLVFVTGEQ</sequence>
<feature type="signal peptide" evidence="1">
    <location>
        <begin position="1"/>
        <end position="19"/>
    </location>
</feature>
<evidence type="ECO:0000313" key="3">
    <source>
        <dbReference type="Proteomes" id="UP000474757"/>
    </source>
</evidence>